<dbReference type="FunFam" id="1.10.472.10:FF:000069">
    <property type="entry name" value="Cyclin-D5-1"/>
    <property type="match status" value="1"/>
</dbReference>
<dbReference type="InterPro" id="IPR039361">
    <property type="entry name" value="Cyclin"/>
</dbReference>
<dbReference type="SMART" id="SM00385">
    <property type="entry name" value="CYCLIN"/>
    <property type="match status" value="1"/>
</dbReference>
<keyword evidence="4 7" id="KW-0195">Cyclin</keyword>
<gene>
    <name evidence="11" type="ORF">GH714_011522</name>
</gene>
<proteinExistence type="inferred from homology"/>
<keyword evidence="9" id="KW-0472">Membrane</keyword>
<keyword evidence="5" id="KW-0131">Cell cycle</keyword>
<dbReference type="PANTHER" id="PTHR10177">
    <property type="entry name" value="CYCLINS"/>
    <property type="match status" value="1"/>
</dbReference>
<name>A0A6A6NGJ4_HEVBR</name>
<comment type="similarity">
    <text evidence="1">Belongs to the cyclin family. Cyclin D subfamily.</text>
</comment>
<dbReference type="CDD" id="cd20544">
    <property type="entry name" value="CYCLIN_AtCycD-like_rpt2"/>
    <property type="match status" value="1"/>
</dbReference>
<dbReference type="Gene3D" id="1.10.472.10">
    <property type="entry name" value="Cyclin-like"/>
    <property type="match status" value="2"/>
</dbReference>
<keyword evidence="9" id="KW-0812">Transmembrane</keyword>
<dbReference type="InterPro" id="IPR048258">
    <property type="entry name" value="Cyclins_cyclin-box"/>
</dbReference>
<evidence type="ECO:0000256" key="2">
    <source>
        <dbReference type="ARBA" id="ARBA00011177"/>
    </source>
</evidence>
<dbReference type="GO" id="GO:0051301">
    <property type="term" value="P:cell division"/>
    <property type="evidence" value="ECO:0007669"/>
    <property type="project" value="UniProtKB-KW"/>
</dbReference>
<dbReference type="EMBL" id="JAAGAX010000001">
    <property type="protein sequence ID" value="KAF2324272.1"/>
    <property type="molecule type" value="Genomic_DNA"/>
</dbReference>
<evidence type="ECO:0000313" key="11">
    <source>
        <dbReference type="EMBL" id="KAF2324272.1"/>
    </source>
</evidence>
<feature type="transmembrane region" description="Helical" evidence="9">
    <location>
        <begin position="269"/>
        <end position="291"/>
    </location>
</feature>
<dbReference type="CDD" id="cd20543">
    <property type="entry name" value="CYCLIN_AtCycD-like_rpt1"/>
    <property type="match status" value="1"/>
</dbReference>
<sequence>MNMEGESISELLCQESENCLVEDVVDEDTFVDLARSREEEEGYVEMLVEREINFRFKGDQPMGFDNWLRCARLEAIAWILKTRAIFDFRFQTAYLSLAYFDRFLSKRSIDSEKLWAVRLLAVACLSLAAKMEEIKAPALSEFQIEDYNFKTQVIQRMELLVLNTLEWRMISITPFAFLHYLIIKFCKDSPPRQIISRIVGFISTLMREINLMDHRPSVIAAAATLMALDQSLTRRALECKINSTYSEFLEIIVASIVVLFVSRNEHPRAPLFAWIVGYASGCLATLPLLYWRYRHRNQVLEQESAQRRQGSTHISVLAGPYSVSVSRSSEADDRRTAASTTKLQHSYRDPR</sequence>
<feature type="domain" description="Cyclin-like" evidence="10">
    <location>
        <begin position="77"/>
        <end position="163"/>
    </location>
</feature>
<keyword evidence="9" id="KW-1133">Transmembrane helix</keyword>
<evidence type="ECO:0000313" key="12">
    <source>
        <dbReference type="Proteomes" id="UP000467840"/>
    </source>
</evidence>
<evidence type="ECO:0000256" key="3">
    <source>
        <dbReference type="ARBA" id="ARBA00022618"/>
    </source>
</evidence>
<dbReference type="Proteomes" id="UP000467840">
    <property type="component" value="Chromosome 5"/>
</dbReference>
<evidence type="ECO:0000256" key="4">
    <source>
        <dbReference type="ARBA" id="ARBA00023127"/>
    </source>
</evidence>
<organism evidence="11 12">
    <name type="scientific">Hevea brasiliensis</name>
    <name type="common">Para rubber tree</name>
    <name type="synonym">Siphonia brasiliensis</name>
    <dbReference type="NCBI Taxonomy" id="3981"/>
    <lineage>
        <taxon>Eukaryota</taxon>
        <taxon>Viridiplantae</taxon>
        <taxon>Streptophyta</taxon>
        <taxon>Embryophyta</taxon>
        <taxon>Tracheophyta</taxon>
        <taxon>Spermatophyta</taxon>
        <taxon>Magnoliopsida</taxon>
        <taxon>eudicotyledons</taxon>
        <taxon>Gunneridae</taxon>
        <taxon>Pentapetalae</taxon>
        <taxon>rosids</taxon>
        <taxon>fabids</taxon>
        <taxon>Malpighiales</taxon>
        <taxon>Euphorbiaceae</taxon>
        <taxon>Crotonoideae</taxon>
        <taxon>Micrandreae</taxon>
        <taxon>Hevea</taxon>
    </lineage>
</organism>
<evidence type="ECO:0000256" key="1">
    <source>
        <dbReference type="ARBA" id="ARBA00009065"/>
    </source>
</evidence>
<evidence type="ECO:0000256" key="8">
    <source>
        <dbReference type="SAM" id="MobiDB-lite"/>
    </source>
</evidence>
<evidence type="ECO:0000259" key="10">
    <source>
        <dbReference type="SMART" id="SM00385"/>
    </source>
</evidence>
<dbReference type="PROSITE" id="PS00292">
    <property type="entry name" value="CYCLINS"/>
    <property type="match status" value="1"/>
</dbReference>
<evidence type="ECO:0000256" key="9">
    <source>
        <dbReference type="SAM" id="Phobius"/>
    </source>
</evidence>
<comment type="caution">
    <text evidence="11">The sequence shown here is derived from an EMBL/GenBank/DDBJ whole genome shotgun (WGS) entry which is preliminary data.</text>
</comment>
<dbReference type="InterPro" id="IPR036915">
    <property type="entry name" value="Cyclin-like_sf"/>
</dbReference>
<dbReference type="Pfam" id="PF00134">
    <property type="entry name" value="Cyclin_N"/>
    <property type="match status" value="1"/>
</dbReference>
<keyword evidence="12" id="KW-1185">Reference proteome</keyword>
<evidence type="ECO:0000256" key="5">
    <source>
        <dbReference type="ARBA" id="ARBA00023306"/>
    </source>
</evidence>
<comment type="subunit">
    <text evidence="2">Interacts with the CDC2 protein kinase to form a serine/threonine kinase holoenzyme complex also known as maturation promoting factor (MPF). The cyclin subunit imparts substrate specificity to the complex.</text>
</comment>
<accession>A0A6A6NGJ4</accession>
<evidence type="ECO:0000256" key="7">
    <source>
        <dbReference type="RuleBase" id="RU000383"/>
    </source>
</evidence>
<evidence type="ECO:0000256" key="6">
    <source>
        <dbReference type="ARBA" id="ARBA00032263"/>
    </source>
</evidence>
<dbReference type="InterPro" id="IPR006671">
    <property type="entry name" value="Cyclin_N"/>
</dbReference>
<feature type="region of interest" description="Disordered" evidence="8">
    <location>
        <begin position="323"/>
        <end position="351"/>
    </location>
</feature>
<protein>
    <recommendedName>
        <fullName evidence="6">B-like cyclin</fullName>
    </recommendedName>
</protein>
<dbReference type="AlphaFoldDB" id="A0A6A6NGJ4"/>
<dbReference type="SUPFAM" id="SSF47954">
    <property type="entry name" value="Cyclin-like"/>
    <property type="match status" value="1"/>
</dbReference>
<reference evidence="11 12" key="1">
    <citation type="journal article" date="2020" name="Mol. Plant">
        <title>The Chromosome-Based Rubber Tree Genome Provides New Insights into Spurge Genome Evolution and Rubber Biosynthesis.</title>
        <authorList>
            <person name="Liu J."/>
            <person name="Shi C."/>
            <person name="Shi C.C."/>
            <person name="Li W."/>
            <person name="Zhang Q.J."/>
            <person name="Zhang Y."/>
            <person name="Li K."/>
            <person name="Lu H.F."/>
            <person name="Shi C."/>
            <person name="Zhu S.T."/>
            <person name="Xiao Z.Y."/>
            <person name="Nan H."/>
            <person name="Yue Y."/>
            <person name="Zhu X.G."/>
            <person name="Wu Y."/>
            <person name="Hong X.N."/>
            <person name="Fan G.Y."/>
            <person name="Tong Y."/>
            <person name="Zhang D."/>
            <person name="Mao C.L."/>
            <person name="Liu Y.L."/>
            <person name="Hao S.J."/>
            <person name="Liu W.Q."/>
            <person name="Lv M.Q."/>
            <person name="Zhang H.B."/>
            <person name="Liu Y."/>
            <person name="Hu-Tang G.R."/>
            <person name="Wang J.P."/>
            <person name="Wang J.H."/>
            <person name="Sun Y.H."/>
            <person name="Ni S.B."/>
            <person name="Chen W.B."/>
            <person name="Zhang X.C."/>
            <person name="Jiao Y.N."/>
            <person name="Eichler E.E."/>
            <person name="Li G.H."/>
            <person name="Liu X."/>
            <person name="Gao L.Z."/>
        </authorList>
    </citation>
    <scope>NUCLEOTIDE SEQUENCE [LARGE SCALE GENOMIC DNA]</scope>
    <source>
        <strain evidence="12">cv. GT1</strain>
        <tissue evidence="11">Leaf</tissue>
    </source>
</reference>
<dbReference type="InterPro" id="IPR013763">
    <property type="entry name" value="Cyclin-like_dom"/>
</dbReference>
<keyword evidence="3" id="KW-0132">Cell division</keyword>